<dbReference type="InterPro" id="IPR007535">
    <property type="entry name" value="Catechol_dOase_N"/>
</dbReference>
<reference evidence="9" key="1">
    <citation type="journal article" date="2019" name="Int. J. Syst. Evol. Microbiol.">
        <title>The Global Catalogue of Microorganisms (GCM) 10K type strain sequencing project: providing services to taxonomists for standard genome sequencing and annotation.</title>
        <authorList>
            <consortium name="The Broad Institute Genomics Platform"/>
            <consortium name="The Broad Institute Genome Sequencing Center for Infectious Disease"/>
            <person name="Wu L."/>
            <person name="Ma J."/>
        </authorList>
    </citation>
    <scope>NUCLEOTIDE SEQUENCE [LARGE SCALE GENOMIC DNA]</scope>
    <source>
        <strain evidence="9">CGMCC 4.7397</strain>
    </source>
</reference>
<evidence type="ECO:0000313" key="8">
    <source>
        <dbReference type="EMBL" id="MFC5947445.1"/>
    </source>
</evidence>
<comment type="caution">
    <text evidence="8">The sequence shown here is derived from an EMBL/GenBank/DDBJ whole genome shotgun (WGS) entry which is preliminary data.</text>
</comment>
<gene>
    <name evidence="8" type="ORF">ACFQH9_04045</name>
</gene>
<dbReference type="PANTHER" id="PTHR33711:SF7">
    <property type="entry name" value="INTRADIOL RING-CLEAVAGE DIOXYGENASES DOMAIN-CONTAINING PROTEIN-RELATED"/>
    <property type="match status" value="1"/>
</dbReference>
<dbReference type="SUPFAM" id="SSF49482">
    <property type="entry name" value="Aromatic compound dioxygenase"/>
    <property type="match status" value="1"/>
</dbReference>
<organism evidence="8 9">
    <name type="scientific">Pseudonocardia lutea</name>
    <dbReference type="NCBI Taxonomy" id="2172015"/>
    <lineage>
        <taxon>Bacteria</taxon>
        <taxon>Bacillati</taxon>
        <taxon>Actinomycetota</taxon>
        <taxon>Actinomycetes</taxon>
        <taxon>Pseudonocardiales</taxon>
        <taxon>Pseudonocardiaceae</taxon>
        <taxon>Pseudonocardia</taxon>
    </lineage>
</organism>
<dbReference type="EMBL" id="JBHSQK010000007">
    <property type="protein sequence ID" value="MFC5947445.1"/>
    <property type="molecule type" value="Genomic_DNA"/>
</dbReference>
<evidence type="ECO:0000256" key="5">
    <source>
        <dbReference type="ARBA" id="ARBA00023002"/>
    </source>
</evidence>
<keyword evidence="3" id="KW-0479">Metal-binding</keyword>
<name>A0ABW1I2V2_9PSEU</name>
<evidence type="ECO:0000256" key="6">
    <source>
        <dbReference type="ARBA" id="ARBA00023004"/>
    </source>
</evidence>
<dbReference type="Gene3D" id="2.60.130.10">
    <property type="entry name" value="Aromatic compound dioxygenase"/>
    <property type="match status" value="1"/>
</dbReference>
<evidence type="ECO:0000256" key="2">
    <source>
        <dbReference type="ARBA" id="ARBA00007825"/>
    </source>
</evidence>
<keyword evidence="9" id="KW-1185">Reference proteome</keyword>
<dbReference type="PANTHER" id="PTHR33711">
    <property type="entry name" value="DIOXYGENASE, PUTATIVE (AFU_ORTHOLOGUE AFUA_2G02910)-RELATED"/>
    <property type="match status" value="1"/>
</dbReference>
<evidence type="ECO:0000256" key="4">
    <source>
        <dbReference type="ARBA" id="ARBA00022964"/>
    </source>
</evidence>
<dbReference type="GO" id="GO:0051213">
    <property type="term" value="F:dioxygenase activity"/>
    <property type="evidence" value="ECO:0007669"/>
    <property type="project" value="UniProtKB-KW"/>
</dbReference>
<accession>A0ABW1I2V2</accession>
<protein>
    <submittedName>
        <fullName evidence="8">Dioxygenase</fullName>
    </submittedName>
</protein>
<keyword evidence="5" id="KW-0560">Oxidoreductase</keyword>
<dbReference type="RefSeq" id="WP_379564307.1">
    <property type="nucleotide sequence ID" value="NZ_JBHSQK010000007.1"/>
</dbReference>
<dbReference type="InterPro" id="IPR000627">
    <property type="entry name" value="Intradiol_dOase_C"/>
</dbReference>
<evidence type="ECO:0000256" key="1">
    <source>
        <dbReference type="ARBA" id="ARBA00001965"/>
    </source>
</evidence>
<dbReference type="PROSITE" id="PS00083">
    <property type="entry name" value="INTRADIOL_DIOXYGENAS"/>
    <property type="match status" value="1"/>
</dbReference>
<keyword evidence="6" id="KW-0408">Iron</keyword>
<proteinExistence type="inferred from homology"/>
<feature type="domain" description="Intradiol ring-cleavage dioxygenases" evidence="7">
    <location>
        <begin position="117"/>
        <end position="145"/>
    </location>
</feature>
<dbReference type="Pfam" id="PF00775">
    <property type="entry name" value="Dioxygenase_C"/>
    <property type="match status" value="1"/>
</dbReference>
<comment type="cofactor">
    <cofactor evidence="1">
        <name>Fe(3+)</name>
        <dbReference type="ChEBI" id="CHEBI:29034"/>
    </cofactor>
</comment>
<keyword evidence="4 8" id="KW-0223">Dioxygenase</keyword>
<dbReference type="InterPro" id="IPR015889">
    <property type="entry name" value="Intradiol_dOase_core"/>
</dbReference>
<evidence type="ECO:0000313" key="9">
    <source>
        <dbReference type="Proteomes" id="UP001596119"/>
    </source>
</evidence>
<evidence type="ECO:0000259" key="7">
    <source>
        <dbReference type="PROSITE" id="PS00083"/>
    </source>
</evidence>
<sequence length="287" mass="31153">MVRSFAGSADPRFLEVMSSLVRHLHAFARDVRLTEEEWQHAIDFLTRTGQICTPTRQEFILLSDVLGLSMMTVGINSPGGDGITEDTVFGPFFVQGSPRIDLDGDVAADTAGPPCHLSGRVLDQDGNPVAGARIEVWEADEDGFYDVQYDHGELRGRGHLFTDDEGRYGFWSVVPAPYGIPSDGPVGELLTAAGRSPMRPAHVHFMITAEGHRRLITHLFVADGPHLSSDAVFGVKPSLVVPFARHDPDEGPGGRQLADDWYSAVYDFTLARETTSTAPIENPPGGG</sequence>
<dbReference type="InterPro" id="IPR050770">
    <property type="entry name" value="Intradiol_RC_Dioxygenase"/>
</dbReference>
<dbReference type="Pfam" id="PF04444">
    <property type="entry name" value="Dioxygenase_N"/>
    <property type="match status" value="1"/>
</dbReference>
<evidence type="ECO:0000256" key="3">
    <source>
        <dbReference type="ARBA" id="ARBA00022723"/>
    </source>
</evidence>
<comment type="similarity">
    <text evidence="2">Belongs to the intradiol ring-cleavage dioxygenase family.</text>
</comment>
<dbReference type="Proteomes" id="UP001596119">
    <property type="component" value="Unassembled WGS sequence"/>
</dbReference>